<feature type="region of interest" description="Disordered" evidence="2">
    <location>
        <begin position="261"/>
        <end position="456"/>
    </location>
</feature>
<dbReference type="OrthoDB" id="7383028at2759"/>
<feature type="compositionally biased region" description="Polar residues" evidence="2">
    <location>
        <begin position="217"/>
        <end position="233"/>
    </location>
</feature>
<feature type="region of interest" description="Disordered" evidence="2">
    <location>
        <begin position="72"/>
        <end position="119"/>
    </location>
</feature>
<feature type="region of interest" description="Disordered" evidence="2">
    <location>
        <begin position="17"/>
        <end position="43"/>
    </location>
</feature>
<comment type="caution">
    <text evidence="3">The sequence shown here is derived from an EMBL/GenBank/DDBJ whole genome shotgun (WGS) entry which is preliminary data.</text>
</comment>
<dbReference type="InterPro" id="IPR053337">
    <property type="entry name" value="AT-2_adhesin"/>
</dbReference>
<dbReference type="AlphaFoldDB" id="A0A267F4Q7"/>
<evidence type="ECO:0000256" key="1">
    <source>
        <dbReference type="SAM" id="Coils"/>
    </source>
</evidence>
<feature type="compositionally biased region" description="Polar residues" evidence="2">
    <location>
        <begin position="77"/>
        <end position="92"/>
    </location>
</feature>
<feature type="compositionally biased region" description="Polar residues" evidence="2">
    <location>
        <begin position="172"/>
        <end position="181"/>
    </location>
</feature>
<feature type="compositionally biased region" description="Polar residues" evidence="2">
    <location>
        <begin position="101"/>
        <end position="111"/>
    </location>
</feature>
<feature type="region of interest" description="Disordered" evidence="2">
    <location>
        <begin position="562"/>
        <end position="600"/>
    </location>
</feature>
<name>A0A267F4Q7_9PLAT</name>
<proteinExistence type="predicted"/>
<organism evidence="3 4">
    <name type="scientific">Macrostomum lignano</name>
    <dbReference type="NCBI Taxonomy" id="282301"/>
    <lineage>
        <taxon>Eukaryota</taxon>
        <taxon>Metazoa</taxon>
        <taxon>Spiralia</taxon>
        <taxon>Lophotrochozoa</taxon>
        <taxon>Platyhelminthes</taxon>
        <taxon>Rhabditophora</taxon>
        <taxon>Macrostomorpha</taxon>
        <taxon>Macrostomida</taxon>
        <taxon>Macrostomidae</taxon>
        <taxon>Macrostomum</taxon>
    </lineage>
</organism>
<sequence>SCCRCLTMKRRKLTLLLDDDRKSSGAPSPSAQRRFSMPPSFAAPKLQPVQASNLQMQWSRVGDGFRLDNDSGKVISLNDSKTSASNSPNWQKQQKRREQPLKQQQVHNSPDNAKLSPYNGLRITECQLEERKRQKSADYLANQKRLEQLEARYEELKRLQKMQQDLQLHQDPNQLHQNPNKLHQDPSKLHQDPNKLHQDPSKLHQDPNKLHQDPNKLHQNPNKLHQDPNQLHQDPSKLHQDSNKLHQDPSKLHLSTKLHQDPNKLYQDPNQLHQDPSKLHQDPNKLYQDPNQLHQDPSKLHQDPNQLHQDPNQLHQDPKKLHQDPNKLHQDPKKLHQNPNKLHQNPNKLHQDPKKLHQNPNKLHRDPTKLHQNPKLHHQDSKHHQDPQPLRDEKPRRRLSLVLPPTPKSAPAQSPTASTASSLSATTRQSNSKRSKSGSGCVSKRRRSSNNGPKFYLAVGEDSDALALAVDEDSSSASPKASLRASPLMSDTAATAVVSSTATSTTPAVSKPVLNIESSSSNTSICQQQQKQMIPTNVATTPPKPARRLCLLIDDDENNSEDGDEFIGFNSSSVFDSGGGPGARSRKRGQPFRTNSSNSLADRATRLARLSVGSVHMWRHAVDAETECSSKREQFVTVRVCQRFIDHGMLRLQCRLIEDPHLLLDGLGSDGRPVVCHVFLAGRSGVPLSDNLVGKRKRLPPIVDLLIAKPFRLVPVDNTTGAGEAICLTEIRRLLAVPAKSATAPVKKGVNRSGCGCGSGPGCVVATAKLPNDWLPIRRHVQLKQQQQSTKQPPVRLFDASDLARQPTVQVRLLALSLGKYTYWPADGHALTHRILALTSSAAFIWLRVRAVDARDLPIGYVLSVTSKQDLVELSGSDQDSGVVAQFDLCRQLQRGLVAQCQLQLAQFLQASWQSLTLQSLDCRCGHVCPYSSRALLKPPAPPLYTVGYSTPAPSRCNLHGLLLRILYDCPMRLYIYSIASNQVVCTRATEHFYLTCDAKEGCVVNITDCLVIRGALYCDRFSALTIVPFADADLGAFEYVQASSELDCKIGQLLELPPCHVTVVHKEDAYAWPVCPICFACRLELADPSSTSTAPTHRQKRVCGRCGTACDKALLTRRLEVSVRCDPDDWPSSQLSENSQRRQPDTTDNEADHRGSSSLANVDFRLLLHPDTAAKVLSELPAVTAAEALVGCRFDSRLVFVSRAFGNSRYQIIEASFDLSSAMTAASNAAMAAVL</sequence>
<feature type="compositionally biased region" description="Basic and acidic residues" evidence="2">
    <location>
        <begin position="182"/>
        <end position="216"/>
    </location>
</feature>
<keyword evidence="1" id="KW-0175">Coiled coil</keyword>
<dbReference type="Proteomes" id="UP000215902">
    <property type="component" value="Unassembled WGS sequence"/>
</dbReference>
<feature type="region of interest" description="Disordered" evidence="2">
    <location>
        <begin position="470"/>
        <end position="489"/>
    </location>
</feature>
<feature type="compositionally biased region" description="Polar residues" evidence="2">
    <location>
        <begin position="303"/>
        <end position="315"/>
    </location>
</feature>
<dbReference type="PANTHER" id="PTHR37001:SF5">
    <property type="entry name" value="RIIA DOMAIN-CONTAINING PROTEIN"/>
    <property type="match status" value="1"/>
</dbReference>
<accession>A0A267F4Q7</accession>
<feature type="compositionally biased region" description="Basic and acidic residues" evidence="2">
    <location>
        <begin position="316"/>
        <end position="334"/>
    </location>
</feature>
<dbReference type="PANTHER" id="PTHR37001">
    <property type="entry name" value="PHOSPHORYN, PUTATIVE-RELATED-RELATED"/>
    <property type="match status" value="1"/>
</dbReference>
<protein>
    <submittedName>
        <fullName evidence="3">Uncharacterized protein</fullName>
    </submittedName>
</protein>
<feature type="region of interest" description="Disordered" evidence="2">
    <location>
        <begin position="1130"/>
        <end position="1157"/>
    </location>
</feature>
<feature type="compositionally biased region" description="Basic and acidic residues" evidence="2">
    <location>
        <begin position="1140"/>
        <end position="1156"/>
    </location>
</feature>
<feature type="region of interest" description="Disordered" evidence="2">
    <location>
        <begin position="172"/>
        <end position="248"/>
    </location>
</feature>
<feature type="compositionally biased region" description="Polar residues" evidence="2">
    <location>
        <begin position="337"/>
        <end position="348"/>
    </location>
</feature>
<evidence type="ECO:0000313" key="3">
    <source>
        <dbReference type="EMBL" id="PAA68693.1"/>
    </source>
</evidence>
<feature type="compositionally biased region" description="Low complexity" evidence="2">
    <location>
        <begin position="409"/>
        <end position="427"/>
    </location>
</feature>
<feature type="non-terminal residue" evidence="3">
    <location>
        <position position="1"/>
    </location>
</feature>
<keyword evidence="4" id="KW-1185">Reference proteome</keyword>
<gene>
    <name evidence="3" type="ORF">BOX15_Mlig025681g1</name>
</gene>
<evidence type="ECO:0000313" key="4">
    <source>
        <dbReference type="Proteomes" id="UP000215902"/>
    </source>
</evidence>
<feature type="coiled-coil region" evidence="1">
    <location>
        <begin position="139"/>
        <end position="166"/>
    </location>
</feature>
<feature type="compositionally biased region" description="Basic and acidic residues" evidence="2">
    <location>
        <begin position="377"/>
        <end position="395"/>
    </location>
</feature>
<reference evidence="3 4" key="1">
    <citation type="submission" date="2017-06" db="EMBL/GenBank/DDBJ databases">
        <title>A platform for efficient transgenesis in Macrostomum lignano, a flatworm model organism for stem cell research.</title>
        <authorList>
            <person name="Berezikov E."/>
        </authorList>
    </citation>
    <scope>NUCLEOTIDE SEQUENCE [LARGE SCALE GENOMIC DNA]</scope>
    <source>
        <strain evidence="3">DV1</strain>
        <tissue evidence="3">Whole organism</tissue>
    </source>
</reference>
<evidence type="ECO:0000256" key="2">
    <source>
        <dbReference type="SAM" id="MobiDB-lite"/>
    </source>
</evidence>
<dbReference type="EMBL" id="NIVC01001376">
    <property type="protein sequence ID" value="PAA68693.1"/>
    <property type="molecule type" value="Genomic_DNA"/>
</dbReference>
<feature type="compositionally biased region" description="Basic and acidic residues" evidence="2">
    <location>
        <begin position="234"/>
        <end position="248"/>
    </location>
</feature>